<dbReference type="Proteomes" id="UP000249623">
    <property type="component" value="Chromosome 1"/>
</dbReference>
<reference evidence="11 14" key="2">
    <citation type="submission" date="2018-11" db="EMBL/GenBank/DDBJ databases">
        <title>Species Designations Belie Phenotypic and Genotypic Heterogeneity in Oral Streptococci.</title>
        <authorList>
            <person name="Velsko I."/>
        </authorList>
    </citation>
    <scope>NUCLEOTIDE SEQUENCE [LARGE SCALE GENOMIC DNA]</scope>
    <source>
        <strain evidence="11 14">BCC37</strain>
    </source>
</reference>
<keyword evidence="12" id="KW-0808">Transferase</keyword>
<comment type="catalytic activity">
    <reaction evidence="9">
        <text>O-phospho-L-threonine + H(+) = (R)-1-aminopropan-2-yl phosphate + CO2</text>
        <dbReference type="Rhea" id="RHEA:11492"/>
        <dbReference type="ChEBI" id="CHEBI:15378"/>
        <dbReference type="ChEBI" id="CHEBI:16526"/>
        <dbReference type="ChEBI" id="CHEBI:58563"/>
        <dbReference type="ChEBI" id="CHEBI:58675"/>
        <dbReference type="EC" id="4.1.1.81"/>
    </reaction>
</comment>
<dbReference type="Gene3D" id="3.90.1150.10">
    <property type="entry name" value="Aspartate Aminotransferase, domain 1"/>
    <property type="match status" value="1"/>
</dbReference>
<dbReference type="InterPro" id="IPR015424">
    <property type="entry name" value="PyrdxlP-dep_Trfase"/>
</dbReference>
<dbReference type="EMBL" id="RJND01000004">
    <property type="protein sequence ID" value="RSI52217.1"/>
    <property type="molecule type" value="Genomic_DNA"/>
</dbReference>
<dbReference type="NCBIfam" id="TIGR01140">
    <property type="entry name" value="L_thr_O3P_dcar"/>
    <property type="match status" value="1"/>
</dbReference>
<dbReference type="UniPathway" id="UPA00148"/>
<evidence type="ECO:0000256" key="1">
    <source>
        <dbReference type="ARBA" id="ARBA00001933"/>
    </source>
</evidence>
<evidence type="ECO:0000256" key="3">
    <source>
        <dbReference type="ARBA" id="ARBA00004953"/>
    </source>
</evidence>
<comment type="pathway">
    <text evidence="3">Cofactor biosynthesis; adenosylcobalamin biosynthesis.</text>
</comment>
<name>A0A2X3VSW7_STRSA</name>
<dbReference type="PANTHER" id="PTHR42885">
    <property type="entry name" value="HISTIDINOL-PHOSPHATE AMINOTRANSFERASE-RELATED"/>
    <property type="match status" value="1"/>
</dbReference>
<dbReference type="InterPro" id="IPR004839">
    <property type="entry name" value="Aminotransferase_I/II_large"/>
</dbReference>
<evidence type="ECO:0000313" key="13">
    <source>
        <dbReference type="Proteomes" id="UP000249623"/>
    </source>
</evidence>
<feature type="domain" description="Aminotransferase class I/classII large" evidence="10">
    <location>
        <begin position="22"/>
        <end position="350"/>
    </location>
</feature>
<dbReference type="Pfam" id="PF00155">
    <property type="entry name" value="Aminotran_1_2"/>
    <property type="match status" value="1"/>
</dbReference>
<dbReference type="AlphaFoldDB" id="A0A2X3VSW7"/>
<accession>A0A2X3VSW7</accession>
<dbReference type="InterPro" id="IPR015421">
    <property type="entry name" value="PyrdxlP-dep_Trfase_major"/>
</dbReference>
<dbReference type="Proteomes" id="UP000280406">
    <property type="component" value="Unassembled WGS sequence"/>
</dbReference>
<dbReference type="GO" id="GO:0009236">
    <property type="term" value="P:cobalamin biosynthetic process"/>
    <property type="evidence" value="ECO:0007669"/>
    <property type="project" value="UniProtKB-UniPathway"/>
</dbReference>
<dbReference type="InterPro" id="IPR015422">
    <property type="entry name" value="PyrdxlP-dep_Trfase_small"/>
</dbReference>
<dbReference type="Gene3D" id="3.40.640.10">
    <property type="entry name" value="Type I PLP-dependent aspartate aminotransferase-like (Major domain)"/>
    <property type="match status" value="1"/>
</dbReference>
<keyword evidence="12" id="KW-0032">Aminotransferase</keyword>
<proteinExistence type="predicted"/>
<dbReference type="GO" id="GO:0048472">
    <property type="term" value="F:threonine-phosphate decarboxylase activity"/>
    <property type="evidence" value="ECO:0007669"/>
    <property type="project" value="UniProtKB-EC"/>
</dbReference>
<dbReference type="GO" id="GO:0008483">
    <property type="term" value="F:transaminase activity"/>
    <property type="evidence" value="ECO:0007669"/>
    <property type="project" value="UniProtKB-KW"/>
</dbReference>
<comment type="function">
    <text evidence="2">Decarboxylates L-threonine-O-3-phosphate to yield (R)-1-amino-2-propanol O-2-phosphate, the precursor for the linkage between the nucleotide loop and the corrin ring in cobalamin.</text>
</comment>
<dbReference type="GO" id="GO:0030170">
    <property type="term" value="F:pyridoxal phosphate binding"/>
    <property type="evidence" value="ECO:0007669"/>
    <property type="project" value="InterPro"/>
</dbReference>
<reference evidence="12 13" key="1">
    <citation type="submission" date="2018-06" db="EMBL/GenBank/DDBJ databases">
        <authorList>
            <consortium name="Pathogen Informatics"/>
            <person name="Doyle S."/>
        </authorList>
    </citation>
    <scope>NUCLEOTIDE SEQUENCE [LARGE SCALE GENOMIC DNA]</scope>
    <source>
        <strain evidence="12 13">NCTC11085</strain>
    </source>
</reference>
<dbReference type="InterPro" id="IPR005860">
    <property type="entry name" value="CobD"/>
</dbReference>
<dbReference type="EC" id="4.1.1.81" evidence="4"/>
<evidence type="ECO:0000256" key="6">
    <source>
        <dbReference type="ARBA" id="ARBA00022898"/>
    </source>
</evidence>
<evidence type="ECO:0000256" key="7">
    <source>
        <dbReference type="ARBA" id="ARBA00023239"/>
    </source>
</evidence>
<keyword evidence="6" id="KW-0663">Pyridoxal phosphate</keyword>
<gene>
    <name evidence="12" type="primary">cobD</name>
    <name evidence="11" type="ORF">D8869_06610</name>
    <name evidence="12" type="ORF">NCTC11085_00526</name>
</gene>
<dbReference type="RefSeq" id="WP_002925713.1">
    <property type="nucleotide sequence ID" value="NZ_CP071430.1"/>
</dbReference>
<evidence type="ECO:0000256" key="9">
    <source>
        <dbReference type="ARBA" id="ARBA00048531"/>
    </source>
</evidence>
<protein>
    <recommendedName>
        <fullName evidence="4">threonine-phosphate decarboxylase</fullName>
        <ecNumber evidence="4">4.1.1.81</ecNumber>
    </recommendedName>
    <alternativeName>
        <fullName evidence="8">L-threonine-O-3-phosphate decarboxylase</fullName>
    </alternativeName>
</protein>
<evidence type="ECO:0000256" key="4">
    <source>
        <dbReference type="ARBA" id="ARBA00012285"/>
    </source>
</evidence>
<evidence type="ECO:0000313" key="12">
    <source>
        <dbReference type="EMBL" id="SQF34043.1"/>
    </source>
</evidence>
<evidence type="ECO:0000256" key="8">
    <source>
        <dbReference type="ARBA" id="ARBA00029996"/>
    </source>
</evidence>
<sequence>MKVEHGGNAAALAEEFGFSLEDCLDFSANINPLGISQKLRACLTESIDWLVHYPDISYSRSRELLAHHHDLEKDNVLLANGAVEVFYELARFLRPKTVLTLSPTFMEYEKAFSQVQAKVERFSLLSPSYEWNLADMLPALDSLTAGDAVLICNPNNPTGTLIRRTELEKLADYLRERQIFLILDEAFMDFLDDEEDYSFVSCLATYPNAVVVRSLTKFYAIPGLRLGYALSCHPTCFDEIEGSCAPWSVNAMADRALPVLLEDEVYQQATKQWLRVERDFLFQGLTAFSQIRPVKPSVNYIFFEYLGQQDLRQELRQRKIFIRSCQNYHDLTDRHYRLAIRSHQENEQLLACLTKVLAKEAAYD</sequence>
<dbReference type="InterPro" id="IPR004838">
    <property type="entry name" value="NHTrfase_class1_PyrdxlP-BS"/>
</dbReference>
<keyword evidence="5" id="KW-0169">Cobalamin biosynthesis</keyword>
<dbReference type="PANTHER" id="PTHR42885:SF1">
    <property type="entry name" value="THREONINE-PHOSPHATE DECARBOXYLASE"/>
    <property type="match status" value="1"/>
</dbReference>
<dbReference type="PROSITE" id="PS00105">
    <property type="entry name" value="AA_TRANSFER_CLASS_1"/>
    <property type="match status" value="1"/>
</dbReference>
<evidence type="ECO:0000259" key="10">
    <source>
        <dbReference type="Pfam" id="PF00155"/>
    </source>
</evidence>
<evidence type="ECO:0000256" key="5">
    <source>
        <dbReference type="ARBA" id="ARBA00022573"/>
    </source>
</evidence>
<organism evidence="12 13">
    <name type="scientific">Streptococcus sanguinis</name>
    <dbReference type="NCBI Taxonomy" id="1305"/>
    <lineage>
        <taxon>Bacteria</taxon>
        <taxon>Bacillati</taxon>
        <taxon>Bacillota</taxon>
        <taxon>Bacilli</taxon>
        <taxon>Lactobacillales</taxon>
        <taxon>Streptococcaceae</taxon>
        <taxon>Streptococcus</taxon>
    </lineage>
</organism>
<evidence type="ECO:0000313" key="11">
    <source>
        <dbReference type="EMBL" id="RSI52217.1"/>
    </source>
</evidence>
<dbReference type="SUPFAM" id="SSF53383">
    <property type="entry name" value="PLP-dependent transferases"/>
    <property type="match status" value="1"/>
</dbReference>
<evidence type="ECO:0000313" key="14">
    <source>
        <dbReference type="Proteomes" id="UP000280406"/>
    </source>
</evidence>
<evidence type="ECO:0000256" key="2">
    <source>
        <dbReference type="ARBA" id="ARBA00003444"/>
    </source>
</evidence>
<dbReference type="CDD" id="cd00609">
    <property type="entry name" value="AAT_like"/>
    <property type="match status" value="1"/>
</dbReference>
<keyword evidence="7 12" id="KW-0456">Lyase</keyword>
<comment type="cofactor">
    <cofactor evidence="1">
        <name>pyridoxal 5'-phosphate</name>
        <dbReference type="ChEBI" id="CHEBI:597326"/>
    </cofactor>
</comment>
<dbReference type="EMBL" id="LS483346">
    <property type="protein sequence ID" value="SQF34043.1"/>
    <property type="molecule type" value="Genomic_DNA"/>
</dbReference>